<dbReference type="Pfam" id="PF01966">
    <property type="entry name" value="HD"/>
    <property type="match status" value="1"/>
</dbReference>
<feature type="domain" description="HD" evidence="1">
    <location>
        <begin position="29"/>
        <end position="126"/>
    </location>
</feature>
<gene>
    <name evidence="2" type="ORF">GCM10023313_11880</name>
</gene>
<evidence type="ECO:0000313" key="2">
    <source>
        <dbReference type="EMBL" id="GAA4910351.1"/>
    </source>
</evidence>
<organism evidence="2 3">
    <name type="scientific">Mucilaginibacter defluvii</name>
    <dbReference type="NCBI Taxonomy" id="1196019"/>
    <lineage>
        <taxon>Bacteria</taxon>
        <taxon>Pseudomonadati</taxon>
        <taxon>Bacteroidota</taxon>
        <taxon>Sphingobacteriia</taxon>
        <taxon>Sphingobacteriales</taxon>
        <taxon>Sphingobacteriaceae</taxon>
        <taxon>Mucilaginibacter</taxon>
    </lineage>
</organism>
<evidence type="ECO:0000259" key="1">
    <source>
        <dbReference type="Pfam" id="PF01966"/>
    </source>
</evidence>
<dbReference type="CDD" id="cd00077">
    <property type="entry name" value="HDc"/>
    <property type="match status" value="1"/>
</dbReference>
<dbReference type="InterPro" id="IPR006674">
    <property type="entry name" value="HD_domain"/>
</dbReference>
<dbReference type="InterPro" id="IPR003607">
    <property type="entry name" value="HD/PDEase_dom"/>
</dbReference>
<keyword evidence="3" id="KW-1185">Reference proteome</keyword>
<sequence length="198" mass="23086">MDLITKTQDHVTAIFKKKLPAGMAFHHIGHTRTVVAGIRMLTAGVFLNEWERHAVLIAGWFHDTGYCYTYEGHEAISMTLAGDFLRAEGRSENFIKLVYDCIRATQMPQTPQTLLQMIICDADMLHLSRPDYLEKAAMLRLEWEFICKRTYTDDAWTQLNYDHLMSHQYFTDMGKLEWSAGKERNLRLLERQLPEQDL</sequence>
<dbReference type="Proteomes" id="UP001501436">
    <property type="component" value="Unassembled WGS sequence"/>
</dbReference>
<protein>
    <recommendedName>
        <fullName evidence="1">HD domain-containing protein</fullName>
    </recommendedName>
</protein>
<evidence type="ECO:0000313" key="3">
    <source>
        <dbReference type="Proteomes" id="UP001501436"/>
    </source>
</evidence>
<comment type="caution">
    <text evidence="2">The sequence shown here is derived from an EMBL/GenBank/DDBJ whole genome shotgun (WGS) entry which is preliminary data.</text>
</comment>
<name>A0ABP9FPN5_9SPHI</name>
<reference evidence="3" key="1">
    <citation type="journal article" date="2019" name="Int. J. Syst. Evol. Microbiol.">
        <title>The Global Catalogue of Microorganisms (GCM) 10K type strain sequencing project: providing services to taxonomists for standard genome sequencing and annotation.</title>
        <authorList>
            <consortium name="The Broad Institute Genomics Platform"/>
            <consortium name="The Broad Institute Genome Sequencing Center for Infectious Disease"/>
            <person name="Wu L."/>
            <person name="Ma J."/>
        </authorList>
    </citation>
    <scope>NUCLEOTIDE SEQUENCE [LARGE SCALE GENOMIC DNA]</scope>
    <source>
        <strain evidence="3">JCM 18283</strain>
    </source>
</reference>
<dbReference type="EMBL" id="BAABJI010000001">
    <property type="protein sequence ID" value="GAA4910351.1"/>
    <property type="molecule type" value="Genomic_DNA"/>
</dbReference>
<dbReference type="SUPFAM" id="SSF109604">
    <property type="entry name" value="HD-domain/PDEase-like"/>
    <property type="match status" value="1"/>
</dbReference>
<dbReference type="RefSeq" id="WP_345330032.1">
    <property type="nucleotide sequence ID" value="NZ_BAABJI010000001.1"/>
</dbReference>
<dbReference type="Gene3D" id="1.10.3210.10">
    <property type="entry name" value="Hypothetical protein af1432"/>
    <property type="match status" value="1"/>
</dbReference>
<accession>A0ABP9FPN5</accession>
<proteinExistence type="predicted"/>